<dbReference type="OrthoDB" id="10413553at2759"/>
<dbReference type="Proteomes" id="UP000193920">
    <property type="component" value="Unassembled WGS sequence"/>
</dbReference>
<feature type="transmembrane region" description="Helical" evidence="1">
    <location>
        <begin position="316"/>
        <end position="340"/>
    </location>
</feature>
<evidence type="ECO:0000313" key="3">
    <source>
        <dbReference type="Proteomes" id="UP000193920"/>
    </source>
</evidence>
<keyword evidence="3" id="KW-1185">Reference proteome</keyword>
<comment type="caution">
    <text evidence="2">The sequence shown here is derived from an EMBL/GenBank/DDBJ whole genome shotgun (WGS) entry which is preliminary data.</text>
</comment>
<feature type="transmembrane region" description="Helical" evidence="1">
    <location>
        <begin position="98"/>
        <end position="114"/>
    </location>
</feature>
<organism evidence="2 3">
    <name type="scientific">Neocallimastix californiae</name>
    <dbReference type="NCBI Taxonomy" id="1754190"/>
    <lineage>
        <taxon>Eukaryota</taxon>
        <taxon>Fungi</taxon>
        <taxon>Fungi incertae sedis</taxon>
        <taxon>Chytridiomycota</taxon>
        <taxon>Chytridiomycota incertae sedis</taxon>
        <taxon>Neocallimastigomycetes</taxon>
        <taxon>Neocallimastigales</taxon>
        <taxon>Neocallimastigaceae</taxon>
        <taxon>Neocallimastix</taxon>
    </lineage>
</organism>
<evidence type="ECO:0000313" key="2">
    <source>
        <dbReference type="EMBL" id="ORY50140.1"/>
    </source>
</evidence>
<sequence length="633" mass="74561">MENNNILLDATQYSSLTFGKIILYGAEIIFIIQFLMVVLNYSRNWRDEQNNLNSEISFNSDINETSSSEKDSESIELSNSDNSLNEKVDSSTFTVKKILSFISVLPLSSFYLLLKLSYNIIKVFVYNLFDSVIYFVNYWILNFPERFEEYIISFFNNYIFRSINYITENFIMPCFSYTLNTIKSTLNEVFSEENYDRAVYIIEKSAENAYDKFIIPFHESLSKYSVIAFNNIWNFTKEVSVKVYDLSKLLANTLAIFTLDFFEDVQVAWSGIQWFGINIAQPAASFMEDVLLTLTIRPLAYSVAFFKILVEKTVKLLYKCVISLALILPSLLSIAFVYIYQKFNLAKLKHAMHVWLSRWVYLPIWYVVYFLVNYGEKLVVDYIPRAYHSFLRLMIYVFSKLVIIFNIIMEYLKLGLISSYQILYNIYKFTVEYIPYAHKKAMKLSKDTYKWMKLNIFPWIDTIKYIVYDIPLNISKNIYQFIKMNIYSEDSIIGKNSRVVIKYSKHLGEIIFENLVQAGQYIKTFTINILRIVSPHVIDASQKIISILNSLSIKFYNTIKPVCKKEIEFMVQFSEKEFKQLSILINDFLKELKVKINEKAALIYQAIINENKKLHQSYASKKEFNKEFLHKNE</sequence>
<keyword evidence="1" id="KW-0812">Transmembrane</keyword>
<accession>A0A1Y2CSU3</accession>
<name>A0A1Y2CSU3_9FUNG</name>
<dbReference type="AlphaFoldDB" id="A0A1Y2CSU3"/>
<keyword evidence="1" id="KW-0472">Membrane</keyword>
<feature type="transmembrane region" description="Helical" evidence="1">
    <location>
        <begin position="21"/>
        <end position="41"/>
    </location>
</feature>
<proteinExistence type="predicted"/>
<dbReference type="EMBL" id="MCOG01000098">
    <property type="protein sequence ID" value="ORY50140.1"/>
    <property type="molecule type" value="Genomic_DNA"/>
</dbReference>
<feature type="transmembrane region" description="Helical" evidence="1">
    <location>
        <begin position="393"/>
        <end position="412"/>
    </location>
</feature>
<reference evidence="2 3" key="1">
    <citation type="submission" date="2016-08" db="EMBL/GenBank/DDBJ databases">
        <title>A Parts List for Fungal Cellulosomes Revealed by Comparative Genomics.</title>
        <authorList>
            <consortium name="DOE Joint Genome Institute"/>
            <person name="Haitjema C.H."/>
            <person name="Gilmore S.P."/>
            <person name="Henske J.K."/>
            <person name="Solomon K.V."/>
            <person name="De Groot R."/>
            <person name="Kuo A."/>
            <person name="Mondo S.J."/>
            <person name="Salamov A.A."/>
            <person name="Labutti K."/>
            <person name="Zhao Z."/>
            <person name="Chiniquy J."/>
            <person name="Barry K."/>
            <person name="Brewer H.M."/>
            <person name="Purvine S.O."/>
            <person name="Wright A.T."/>
            <person name="Boxma B."/>
            <person name="Van Alen T."/>
            <person name="Hackstein J.H."/>
            <person name="Baker S.E."/>
            <person name="Grigoriev I.V."/>
            <person name="O'Malley M.A."/>
        </authorList>
    </citation>
    <scope>NUCLEOTIDE SEQUENCE [LARGE SCALE GENOMIC DNA]</scope>
    <source>
        <strain evidence="2 3">G1</strain>
    </source>
</reference>
<feature type="transmembrane region" description="Helical" evidence="1">
    <location>
        <begin position="352"/>
        <end position="372"/>
    </location>
</feature>
<gene>
    <name evidence="2" type="ORF">LY90DRAFT_670772</name>
</gene>
<evidence type="ECO:0000256" key="1">
    <source>
        <dbReference type="SAM" id="Phobius"/>
    </source>
</evidence>
<keyword evidence="1" id="KW-1133">Transmembrane helix</keyword>
<protein>
    <submittedName>
        <fullName evidence="2">Uncharacterized protein</fullName>
    </submittedName>
</protein>